<accession>A0A382XBW8</accession>
<dbReference type="AlphaFoldDB" id="A0A382XBW8"/>
<proteinExistence type="predicted"/>
<protein>
    <recommendedName>
        <fullName evidence="1">EF-hand domain-containing protein</fullName>
    </recommendedName>
</protein>
<dbReference type="InterPro" id="IPR011992">
    <property type="entry name" value="EF-hand-dom_pair"/>
</dbReference>
<dbReference type="PROSITE" id="PS00018">
    <property type="entry name" value="EF_HAND_1"/>
    <property type="match status" value="1"/>
</dbReference>
<dbReference type="SUPFAM" id="SSF47473">
    <property type="entry name" value="EF-hand"/>
    <property type="match status" value="1"/>
</dbReference>
<dbReference type="EMBL" id="UINC01166543">
    <property type="protein sequence ID" value="SVD68552.1"/>
    <property type="molecule type" value="Genomic_DNA"/>
</dbReference>
<dbReference type="InterPro" id="IPR018247">
    <property type="entry name" value="EF_Hand_1_Ca_BS"/>
</dbReference>
<evidence type="ECO:0000259" key="1">
    <source>
        <dbReference type="PROSITE" id="PS50222"/>
    </source>
</evidence>
<name>A0A382XBW8_9ZZZZ</name>
<dbReference type="Gene3D" id="1.10.238.10">
    <property type="entry name" value="EF-hand"/>
    <property type="match status" value="1"/>
</dbReference>
<organism evidence="2">
    <name type="scientific">marine metagenome</name>
    <dbReference type="NCBI Taxonomy" id="408172"/>
    <lineage>
        <taxon>unclassified sequences</taxon>
        <taxon>metagenomes</taxon>
        <taxon>ecological metagenomes</taxon>
    </lineage>
</organism>
<evidence type="ECO:0000313" key="2">
    <source>
        <dbReference type="EMBL" id="SVD68552.1"/>
    </source>
</evidence>
<feature type="domain" description="EF-hand" evidence="1">
    <location>
        <begin position="229"/>
        <end position="258"/>
    </location>
</feature>
<feature type="non-terminal residue" evidence="2">
    <location>
        <position position="1"/>
    </location>
</feature>
<reference evidence="2" key="1">
    <citation type="submission" date="2018-05" db="EMBL/GenBank/DDBJ databases">
        <authorList>
            <person name="Lanie J.A."/>
            <person name="Ng W.-L."/>
            <person name="Kazmierczak K.M."/>
            <person name="Andrzejewski T.M."/>
            <person name="Davidsen T.M."/>
            <person name="Wayne K.J."/>
            <person name="Tettelin H."/>
            <person name="Glass J.I."/>
            <person name="Rusch D."/>
            <person name="Podicherti R."/>
            <person name="Tsui H.-C.T."/>
            <person name="Winkler M.E."/>
        </authorList>
    </citation>
    <scope>NUCLEOTIDE SEQUENCE</scope>
</reference>
<sequence length="271" mass="30821">ECPFDADNLESPCNADVCADGNHESQECQDFVDNYCENYNEPGCHMDNGDNNIFGHLDFKIKMHSLSEWHVSGTGQSRTEDANYIRDDISAMCLMMGTTVIDGIIDDECFDHWVMMIESDDYKDDGYDEFRCPPDLTDDECSAFEACQNSMSMSCMRLFYDYCKDNPMCDDEGEECYDDEGNLEPCGPNIWHVLFAYEDGDLTAAEFLESNEMVEWFDDMNDGGAPTPEEAMEETDADGDGFMSLDEFDAMWNEEEDGDDLDWGAVEDLFD</sequence>
<dbReference type="InterPro" id="IPR002048">
    <property type="entry name" value="EF_hand_dom"/>
</dbReference>
<feature type="non-terminal residue" evidence="2">
    <location>
        <position position="271"/>
    </location>
</feature>
<gene>
    <name evidence="2" type="ORF">METZ01_LOCUS421406</name>
</gene>
<dbReference type="GO" id="GO:0005509">
    <property type="term" value="F:calcium ion binding"/>
    <property type="evidence" value="ECO:0007669"/>
    <property type="project" value="InterPro"/>
</dbReference>
<dbReference type="PROSITE" id="PS50222">
    <property type="entry name" value="EF_HAND_2"/>
    <property type="match status" value="1"/>
</dbReference>